<dbReference type="PROSITE" id="PS00578">
    <property type="entry name" value="RIBOSOMAL_S6E"/>
    <property type="match status" value="1"/>
</dbReference>
<keyword evidence="2 4" id="KW-0689">Ribosomal protein</keyword>
<evidence type="ECO:0000313" key="6">
    <source>
        <dbReference type="Proteomes" id="UP000694018"/>
    </source>
</evidence>
<sequence length="214" mass="23743">MPDFKIVISDPQSVEPKRVKVKVKANDQIKSIGGEKEGKAVPQAKVNEKTKQLLNIDTLITLEITKQEGDKKVKVKGHFKVEVDNNVPDNEVWISKTMAEKFGAEDFEAIAYRTKTLQISIDQNKATNLVGLKIGDTFEANQLIGLPVKLKITGGSDNSGFPMRFDVTGAAKRKILLSGPPGFYPNEDGERRRKTIRGNTISQEIVQINTIIVR</sequence>
<gene>
    <name evidence="4" type="primary">rps6e</name>
    <name evidence="5" type="ORF">J5U23_03025</name>
</gene>
<dbReference type="PANTHER" id="PTHR11502">
    <property type="entry name" value="40S RIBOSOMAL PROTEIN S6"/>
    <property type="match status" value="1"/>
</dbReference>
<evidence type="ECO:0000256" key="2">
    <source>
        <dbReference type="ARBA" id="ARBA00022980"/>
    </source>
</evidence>
<reference evidence="5" key="1">
    <citation type="journal article" date="2021" name="Environ. Microbiol.">
        <title>New insights into the diversity and evolution of the archaeal mobilome from three complete genomes of Saccharolobus shibatae.</title>
        <authorList>
            <person name="Medvedeva S."/>
            <person name="Brandt D."/>
            <person name="Cvirkaite-Krupovic V."/>
            <person name="Liu Y."/>
            <person name="Severinov K."/>
            <person name="Ishino S."/>
            <person name="Ishino Y."/>
            <person name="Prangishvili D."/>
            <person name="Kalinowski J."/>
            <person name="Krupovic M."/>
        </authorList>
    </citation>
    <scope>NUCLEOTIDE SEQUENCE</scope>
    <source>
        <strain evidence="5">B12</strain>
    </source>
</reference>
<dbReference type="GO" id="GO:0005840">
    <property type="term" value="C:ribosome"/>
    <property type="evidence" value="ECO:0007669"/>
    <property type="project" value="UniProtKB-KW"/>
</dbReference>
<protein>
    <recommendedName>
        <fullName evidence="4">Small ribosomal subunit protein eS6</fullName>
    </recommendedName>
</protein>
<dbReference type="RefSeq" id="WP_218266508.1">
    <property type="nucleotide sequence ID" value="NZ_CP077717.1"/>
</dbReference>
<dbReference type="GO" id="GO:0006412">
    <property type="term" value="P:translation"/>
    <property type="evidence" value="ECO:0007669"/>
    <property type="project" value="UniProtKB-UniRule"/>
</dbReference>
<comment type="similarity">
    <text evidence="1 4">Belongs to the eukaryotic ribosomal protein eS6 family.</text>
</comment>
<dbReference type="SMART" id="SM01405">
    <property type="entry name" value="Ribosomal_S6e"/>
    <property type="match status" value="1"/>
</dbReference>
<evidence type="ECO:0000256" key="1">
    <source>
        <dbReference type="ARBA" id="ARBA00009312"/>
    </source>
</evidence>
<organism evidence="5 6">
    <name type="scientific">Saccharolobus shibatae (strain ATCC 51178 / DSM 5389 / JCM 8931 / NBRC 15437 / B12)</name>
    <name type="common">Sulfolobus shibatae</name>
    <dbReference type="NCBI Taxonomy" id="523848"/>
    <lineage>
        <taxon>Archaea</taxon>
        <taxon>Thermoproteota</taxon>
        <taxon>Thermoprotei</taxon>
        <taxon>Sulfolobales</taxon>
        <taxon>Sulfolobaceae</taxon>
        <taxon>Saccharolobus</taxon>
    </lineage>
</organism>
<dbReference type="KEGG" id="sshi:J5U23_03025"/>
<dbReference type="NCBIfam" id="NF003292">
    <property type="entry name" value="PRK04290.1-1"/>
    <property type="match status" value="1"/>
</dbReference>
<proteinExistence type="inferred from homology"/>
<evidence type="ECO:0000313" key="5">
    <source>
        <dbReference type="EMBL" id="QXJ30134.1"/>
    </source>
</evidence>
<dbReference type="Pfam" id="PF01092">
    <property type="entry name" value="Ribosomal_S6e"/>
    <property type="match status" value="1"/>
</dbReference>
<dbReference type="EMBL" id="CP077717">
    <property type="protein sequence ID" value="QXJ30134.1"/>
    <property type="molecule type" value="Genomic_DNA"/>
</dbReference>
<accession>A0A8F5GUM4</accession>
<evidence type="ECO:0000256" key="4">
    <source>
        <dbReference type="HAMAP-Rule" id="MF_00512"/>
    </source>
</evidence>
<dbReference type="GO" id="GO:0003735">
    <property type="term" value="F:structural constituent of ribosome"/>
    <property type="evidence" value="ECO:0007669"/>
    <property type="project" value="InterPro"/>
</dbReference>
<dbReference type="InterPro" id="IPR001377">
    <property type="entry name" value="Ribosomal_eS6"/>
</dbReference>
<dbReference type="AlphaFoldDB" id="A0A8F5GUM4"/>
<dbReference type="HAMAP" id="MF_00512">
    <property type="entry name" value="Ribosomal_eS6"/>
    <property type="match status" value="1"/>
</dbReference>
<dbReference type="InterPro" id="IPR018282">
    <property type="entry name" value="Ribosomal_eS6_CS"/>
</dbReference>
<name>A0A8F5GUM4_SACSH</name>
<dbReference type="Proteomes" id="UP000694018">
    <property type="component" value="Chromosome"/>
</dbReference>
<dbReference type="GO" id="GO:1990904">
    <property type="term" value="C:ribonucleoprotein complex"/>
    <property type="evidence" value="ECO:0007669"/>
    <property type="project" value="UniProtKB-KW"/>
</dbReference>
<dbReference type="GeneID" id="65564498"/>
<dbReference type="InterPro" id="IPR020924">
    <property type="entry name" value="Ribosomal_eS6_arc"/>
</dbReference>
<evidence type="ECO:0000256" key="3">
    <source>
        <dbReference type="ARBA" id="ARBA00023274"/>
    </source>
</evidence>
<keyword evidence="3 4" id="KW-0687">Ribonucleoprotein</keyword>
<dbReference type="OrthoDB" id="7793at2157"/>